<protein>
    <submittedName>
        <fullName evidence="3">Predicted protein</fullName>
    </submittedName>
</protein>
<evidence type="ECO:0000259" key="2">
    <source>
        <dbReference type="Pfam" id="PF18802"/>
    </source>
</evidence>
<organism evidence="4">
    <name type="scientific">Laccaria bicolor (strain S238N-H82 / ATCC MYA-4686)</name>
    <name type="common">Bicoloured deceiver</name>
    <name type="synonym">Laccaria laccata var. bicolor</name>
    <dbReference type="NCBI Taxonomy" id="486041"/>
    <lineage>
        <taxon>Eukaryota</taxon>
        <taxon>Fungi</taxon>
        <taxon>Dikarya</taxon>
        <taxon>Basidiomycota</taxon>
        <taxon>Agaricomycotina</taxon>
        <taxon>Agaricomycetes</taxon>
        <taxon>Agaricomycetidae</taxon>
        <taxon>Agaricales</taxon>
        <taxon>Agaricineae</taxon>
        <taxon>Hydnangiaceae</taxon>
        <taxon>Laccaria</taxon>
    </lineage>
</organism>
<accession>B0DRT5</accession>
<feature type="compositionally biased region" description="Polar residues" evidence="1">
    <location>
        <begin position="241"/>
        <end position="252"/>
    </location>
</feature>
<evidence type="ECO:0000313" key="4">
    <source>
        <dbReference type="Proteomes" id="UP000001194"/>
    </source>
</evidence>
<dbReference type="InterPro" id="IPR041320">
    <property type="entry name" value="CxC1"/>
</dbReference>
<evidence type="ECO:0000256" key="1">
    <source>
        <dbReference type="SAM" id="MobiDB-lite"/>
    </source>
</evidence>
<dbReference type="Proteomes" id="UP000001194">
    <property type="component" value="Unassembled WGS sequence"/>
</dbReference>
<sequence>MPYMRLVSQTESFRLPIPEDALATTLTCQCIGRALEVIVVHFCVLERLKLHFCKCRPAAVQLLQRGLFPSAPFAPSLAVDIRVLEFVSRLFLHISPNATAWCNTVEEFLQSQGYKLTTKDSLRRRFSEALKWYNGLQDATNKHVDNVLYHVRTIVTGYDDGTCTKTLDSLDDESTSRATQSTATPDNESTPRTTHPPGADAIDDDPVPEPLPPSTRPPPVTMVEIEDEDAFMNAGLPRPSTPLNSSTASPFTPISRKRRHSEDADGLRAPFPMPMPCDRPSDYLRSRCPLCFGGDPNQRLGGDVPDIVVCVDACFKQKENDRQSDPPREHPRSVFISDATASKMEKYVEGIRPNKAKKGAKGQKPVDTSRNHPDSDEEDGYNGALKVPRSVLAGCEKSFTAANETREKASTQFFAVTALMALLCRHDRVIWIVNMRSAGEKQHYALALVETLFQHLPLHYTVGLLYDVGCQLHKSCINWGFLSAYLHCLMFAISVFHAFGHQWPCQIIYHPRKCNGFGLSDGEGCERFWNSIKKLIAYLRVCGSHQRVYTLDRQVQQADKESLGHLALWLLRRSRHCQEKRYLAEVALTECGFPDNVLRDEWSAQVQAQTKPLPRRTRNQGKDTVSKAIRLRKARDILRTRVREQENIILDPSVSDYHVCDAELRLAEAKKALSSAESRVHASESALGVQERTKLEKLLGSPFIAARMNARALKLRLREKLRSRKFELDRIERSYRNHVNERKVHHHLEDSVKRRDPSIQKLARDYNNLCDVMLRLKAQRKAPPGSVCPSKIVMKGLFALDVDDEIWQDAGLEDSLDGTTADPPLWLCDDLVRSGIRVRLELDRCMEEEDRIKHERKVLQSWYSEEWNITSSAYDNTDSPELRYQLQL</sequence>
<reference evidence="3 4" key="1">
    <citation type="journal article" date="2008" name="Nature">
        <title>The genome of Laccaria bicolor provides insights into mycorrhizal symbiosis.</title>
        <authorList>
            <person name="Martin F."/>
            <person name="Aerts A."/>
            <person name="Ahren D."/>
            <person name="Brun A."/>
            <person name="Danchin E.G.J."/>
            <person name="Duchaussoy F."/>
            <person name="Gibon J."/>
            <person name="Kohler A."/>
            <person name="Lindquist E."/>
            <person name="Pereda V."/>
            <person name="Salamov A."/>
            <person name="Shapiro H.J."/>
            <person name="Wuyts J."/>
            <person name="Blaudez D."/>
            <person name="Buee M."/>
            <person name="Brokstein P."/>
            <person name="Canbaeck B."/>
            <person name="Cohen D."/>
            <person name="Courty P.E."/>
            <person name="Coutinho P.M."/>
            <person name="Delaruelle C."/>
            <person name="Detter J.C."/>
            <person name="Deveau A."/>
            <person name="DiFazio S."/>
            <person name="Duplessis S."/>
            <person name="Fraissinet-Tachet L."/>
            <person name="Lucic E."/>
            <person name="Frey-Klett P."/>
            <person name="Fourrey C."/>
            <person name="Feussner I."/>
            <person name="Gay G."/>
            <person name="Grimwood J."/>
            <person name="Hoegger P.J."/>
            <person name="Jain P."/>
            <person name="Kilaru S."/>
            <person name="Labbe J."/>
            <person name="Lin Y.C."/>
            <person name="Legue V."/>
            <person name="Le Tacon F."/>
            <person name="Marmeisse R."/>
            <person name="Melayah D."/>
            <person name="Montanini B."/>
            <person name="Muratet M."/>
            <person name="Nehls U."/>
            <person name="Niculita-Hirzel H."/>
            <person name="Oudot-Le Secq M.P."/>
            <person name="Peter M."/>
            <person name="Quesneville H."/>
            <person name="Rajashekar B."/>
            <person name="Reich M."/>
            <person name="Rouhier N."/>
            <person name="Schmutz J."/>
            <person name="Yin T."/>
            <person name="Chalot M."/>
            <person name="Henrissat B."/>
            <person name="Kuees U."/>
            <person name="Lucas S."/>
            <person name="Van de Peer Y."/>
            <person name="Podila G.K."/>
            <person name="Polle A."/>
            <person name="Pukkila P.J."/>
            <person name="Richardson P.M."/>
            <person name="Rouze P."/>
            <person name="Sanders I.R."/>
            <person name="Stajich J.E."/>
            <person name="Tunlid A."/>
            <person name="Tuskan G."/>
            <person name="Grigoriev I.V."/>
        </authorList>
    </citation>
    <scope>NUCLEOTIDE SEQUENCE [LARGE SCALE GENOMIC DNA]</scope>
    <source>
        <strain evidence="4">S238N-H82 / ATCC MYA-4686</strain>
    </source>
</reference>
<dbReference type="Pfam" id="PF18758">
    <property type="entry name" value="KDZ"/>
    <property type="match status" value="1"/>
</dbReference>
<feature type="compositionally biased region" description="Polar residues" evidence="1">
    <location>
        <begin position="176"/>
        <end position="193"/>
    </location>
</feature>
<evidence type="ECO:0000313" key="3">
    <source>
        <dbReference type="EMBL" id="EDR02587.1"/>
    </source>
</evidence>
<feature type="region of interest" description="Disordered" evidence="1">
    <location>
        <begin position="233"/>
        <end position="273"/>
    </location>
</feature>
<dbReference type="PANTHER" id="PTHR33096:SF1">
    <property type="entry name" value="CXC1-LIKE CYSTEINE CLUSTER ASSOCIATED WITH KDZ TRANSPOSASES DOMAIN-CONTAINING PROTEIN"/>
    <property type="match status" value="1"/>
</dbReference>
<feature type="compositionally biased region" description="Basic and acidic residues" evidence="1">
    <location>
        <begin position="318"/>
        <end position="332"/>
    </location>
</feature>
<name>B0DRT5_LACBS</name>
<feature type="region of interest" description="Disordered" evidence="1">
    <location>
        <begin position="318"/>
        <end position="337"/>
    </location>
</feature>
<keyword evidence="4" id="KW-1185">Reference proteome</keyword>
<dbReference type="EMBL" id="DS547129">
    <property type="protein sequence ID" value="EDR02587.1"/>
    <property type="molecule type" value="Genomic_DNA"/>
</dbReference>
<dbReference type="Pfam" id="PF18802">
    <property type="entry name" value="CxC1"/>
    <property type="match status" value="1"/>
</dbReference>
<feature type="compositionally biased region" description="Pro residues" evidence="1">
    <location>
        <begin position="208"/>
        <end position="220"/>
    </location>
</feature>
<dbReference type="InterPro" id="IPR040521">
    <property type="entry name" value="KDZ"/>
</dbReference>
<proteinExistence type="predicted"/>
<dbReference type="RefSeq" id="XP_001886631.1">
    <property type="nucleotide sequence ID" value="XM_001886596.1"/>
</dbReference>
<dbReference type="AlphaFoldDB" id="B0DRT5"/>
<dbReference type="GeneID" id="6082336"/>
<feature type="region of interest" description="Disordered" evidence="1">
    <location>
        <begin position="349"/>
        <end position="382"/>
    </location>
</feature>
<feature type="domain" description="CxC1-like cysteine cluster associated with KDZ transposases" evidence="2">
    <location>
        <begin position="28"/>
        <end position="112"/>
    </location>
</feature>
<dbReference type="HOGENOM" id="CLU_004552_10_1_1"/>
<dbReference type="KEGG" id="lbc:LACBIDRAFT_308195"/>
<dbReference type="InParanoid" id="B0DRT5"/>
<dbReference type="PANTHER" id="PTHR33096">
    <property type="entry name" value="CXC2 DOMAIN-CONTAINING PROTEIN"/>
    <property type="match status" value="1"/>
</dbReference>
<dbReference type="OrthoDB" id="3259803at2759"/>
<gene>
    <name evidence="3" type="ORF">LACBIDRAFT_308195</name>
</gene>
<feature type="region of interest" description="Disordered" evidence="1">
    <location>
        <begin position="168"/>
        <end position="221"/>
    </location>
</feature>